<dbReference type="EMBL" id="LKLS01000206">
    <property type="protein sequence ID" value="KSU14782.1"/>
    <property type="molecule type" value="Genomic_DNA"/>
</dbReference>
<comment type="caution">
    <text evidence="1">The sequence shown here is derived from an EMBL/GenBank/DDBJ whole genome shotgun (WGS) entry which is preliminary data.</text>
</comment>
<accession>A0A0V8DIX2</accession>
<organism evidence="1 2">
    <name type="scientific">Lactococcus lactis subsp. lactis</name>
    <name type="common">Streptococcus lactis</name>
    <dbReference type="NCBI Taxonomy" id="1360"/>
    <lineage>
        <taxon>Bacteria</taxon>
        <taxon>Bacillati</taxon>
        <taxon>Bacillota</taxon>
        <taxon>Bacilli</taxon>
        <taxon>Lactobacillales</taxon>
        <taxon>Streptococcaceae</taxon>
        <taxon>Lactococcus</taxon>
    </lineage>
</organism>
<dbReference type="Proteomes" id="UP000053612">
    <property type="component" value="Unassembled WGS sequence"/>
</dbReference>
<proteinExistence type="predicted"/>
<name>A0A0V8DIX2_LACLL</name>
<evidence type="ECO:0000313" key="1">
    <source>
        <dbReference type="EMBL" id="KSU14782.1"/>
    </source>
</evidence>
<sequence length="41" mass="4702">MDYKIEVTDILTNNTSIGEPFLTITELLNLLYPSIQTNMNK</sequence>
<dbReference type="AlphaFoldDB" id="A0A0V8DIX2"/>
<gene>
    <name evidence="1" type="ORF">LMG9449_2364</name>
</gene>
<evidence type="ECO:0000313" key="2">
    <source>
        <dbReference type="Proteomes" id="UP000053612"/>
    </source>
</evidence>
<protein>
    <submittedName>
        <fullName evidence="1">Uncharacterized protein</fullName>
    </submittedName>
</protein>
<dbReference type="PATRIC" id="fig|1360.102.peg.518"/>
<reference evidence="2" key="1">
    <citation type="submission" date="2015-10" db="EMBL/GenBank/DDBJ databases">
        <title>Draft Genome Sequences of 11 Lactococcus lactis subspecies cremoris strains.</title>
        <authorList>
            <person name="Wels M."/>
            <person name="Backus L."/>
            <person name="Boekhorst J."/>
            <person name="Dijkstra A."/>
            <person name="Beerthuizen M."/>
            <person name="Kelly W."/>
            <person name="Siezen R."/>
            <person name="Bachmann H."/>
            <person name="Van Hijum S."/>
        </authorList>
    </citation>
    <scope>NUCLEOTIDE SEQUENCE [LARGE SCALE GENOMIC DNA]</scope>
    <source>
        <strain evidence="2">LMG9449</strain>
    </source>
</reference>